<proteinExistence type="predicted"/>
<comment type="caution">
    <text evidence="1">The sequence shown here is derived from an EMBL/GenBank/DDBJ whole genome shotgun (WGS) entry which is preliminary data.</text>
</comment>
<organism evidence="1 2">
    <name type="scientific">Promicromonospora sukumoe</name>
    <dbReference type="NCBI Taxonomy" id="88382"/>
    <lineage>
        <taxon>Bacteria</taxon>
        <taxon>Bacillati</taxon>
        <taxon>Actinomycetota</taxon>
        <taxon>Actinomycetes</taxon>
        <taxon>Micrococcales</taxon>
        <taxon>Promicromonosporaceae</taxon>
        <taxon>Promicromonospora</taxon>
    </lineage>
</organism>
<evidence type="ECO:0000313" key="1">
    <source>
        <dbReference type="EMBL" id="MBA8807716.1"/>
    </source>
</evidence>
<sequence length="286" mass="33419">MTDDAATLSHRMVRAVEDDPVRRRALAAAVYDDRSSRHSTRRYRRAELSFMDWQLRRGVLAPLNEPRPGSPWWRAVNARLLRDTWEARHLVTGATGQPSGPAVVRWLAFLDHPTPQSWYRAHNTSISYAYLDYRELAHEELPLERFFMDVTLARVLFVHSMLLNPRLALGRYCWPLGRLVGDPRSRSVDSYLSLRNVLPNEYPLQEETIEEVLDAENFWGRLIDYGVLLPRVQEVYEFAADDLSHNHLRDFIRDGLPAYAWLQDRADVWTQRRSRRLGSVIRRLTA</sequence>
<dbReference type="EMBL" id="JACGWV010000001">
    <property type="protein sequence ID" value="MBA8807716.1"/>
    <property type="molecule type" value="Genomic_DNA"/>
</dbReference>
<keyword evidence="2" id="KW-1185">Reference proteome</keyword>
<accession>A0A7W3PDG3</accession>
<evidence type="ECO:0000313" key="2">
    <source>
        <dbReference type="Proteomes" id="UP000540568"/>
    </source>
</evidence>
<protein>
    <submittedName>
        <fullName evidence="1">Uncharacterized protein</fullName>
    </submittedName>
</protein>
<dbReference type="AlphaFoldDB" id="A0A7W3PDG3"/>
<dbReference type="RefSeq" id="WP_182615244.1">
    <property type="nucleotide sequence ID" value="NZ_BAAATF010000007.1"/>
</dbReference>
<dbReference type="Proteomes" id="UP000540568">
    <property type="component" value="Unassembled WGS sequence"/>
</dbReference>
<gene>
    <name evidence="1" type="ORF">FHX71_001658</name>
</gene>
<name>A0A7W3PDG3_9MICO</name>
<reference evidence="1 2" key="1">
    <citation type="submission" date="2020-07" db="EMBL/GenBank/DDBJ databases">
        <title>Sequencing the genomes of 1000 actinobacteria strains.</title>
        <authorList>
            <person name="Klenk H.-P."/>
        </authorList>
    </citation>
    <scope>NUCLEOTIDE SEQUENCE [LARGE SCALE GENOMIC DNA]</scope>
    <source>
        <strain evidence="1 2">DSM 44121</strain>
    </source>
</reference>